<feature type="region of interest" description="Disordered" evidence="2">
    <location>
        <begin position="124"/>
        <end position="147"/>
    </location>
</feature>
<reference evidence="3 4" key="1">
    <citation type="journal article" date="2023" name="Mol. Biol. Evol.">
        <title>Genomics of Secondarily Temperate Adaptation in the Only Non-Antarctic Icefish.</title>
        <authorList>
            <person name="Rivera-Colon A.G."/>
            <person name="Rayamajhi N."/>
            <person name="Minhas B.F."/>
            <person name="Madrigal G."/>
            <person name="Bilyk K.T."/>
            <person name="Yoon V."/>
            <person name="Hune M."/>
            <person name="Gregory S."/>
            <person name="Cheng C.H.C."/>
            <person name="Catchen J.M."/>
        </authorList>
    </citation>
    <scope>NUCLEOTIDE SEQUENCE [LARGE SCALE GENOMIC DNA]</scope>
    <source>
        <tissue evidence="3">White muscle</tissue>
    </source>
</reference>
<sequence>MDRSSHQNYPRGNPRPFDHGAEADRAYKQIHCRNGQMNGLEEYRGAFQEERTTFCHSMRKQKDKIKRLEELLKYRNSGLHKENKKLVDTIMEHEAEISRLNGNIENAECQHKRQMDQIVARHEAEKGNVSDEKAQATSDSENNDVPLQCDPEIIKLRMRKGETMKELMRQGEELLECVTILEDRNSDLEEKMEAAELQHKKQLEDTVALYETQQQKLSDQHNEANLVTLNLLQRREEQLLQCEEKFTKSLAENTLTWESEKQEMEMKLKEVEKRKKYQASRNKTLQMEFLQMEAQLKTQEEKFSKDLADKSHTWETEKQQMVTTLNEVTQEKNNMTKETLTLESEFKQVEAKLKQVEKEKDLLAENNLSCETDVKQLEEQVREQEEKFSKDLAEKQLIWEQFVQRKETDVKQLENQLEDQKKKFSKDLAQNQESWVHLVETKLKEVTQKKDDLVQKHQSMETKLHLTETQLEQVEEQRDDLVQKHQSMETQLHLMETQLEQAEEQRDDLAQRRLSWATTEKKMEEEKELLEDLCLHMKNKSRGFFSRRRGDTEDRDVALQKMISKMQEKEMRKKAKDARNTSSEKMEEMEEASGDSAPAGQQ</sequence>
<evidence type="ECO:0000256" key="2">
    <source>
        <dbReference type="SAM" id="MobiDB-lite"/>
    </source>
</evidence>
<dbReference type="EMBL" id="JAURVH010001529">
    <property type="protein sequence ID" value="KAK5908824.1"/>
    <property type="molecule type" value="Genomic_DNA"/>
</dbReference>
<feature type="compositionally biased region" description="Basic and acidic residues" evidence="2">
    <location>
        <begin position="124"/>
        <end position="134"/>
    </location>
</feature>
<accession>A0AAN8HAJ2</accession>
<keyword evidence="1" id="KW-0175">Coiled coil</keyword>
<protein>
    <submittedName>
        <fullName evidence="3">Uncharacterized protein</fullName>
    </submittedName>
</protein>
<feature type="region of interest" description="Disordered" evidence="2">
    <location>
        <begin position="564"/>
        <end position="602"/>
    </location>
</feature>
<gene>
    <name evidence="3" type="ORF">CgunFtcFv8_016848</name>
</gene>
<evidence type="ECO:0000313" key="4">
    <source>
        <dbReference type="Proteomes" id="UP001331515"/>
    </source>
</evidence>
<evidence type="ECO:0000313" key="3">
    <source>
        <dbReference type="EMBL" id="KAK5908824.1"/>
    </source>
</evidence>
<comment type="caution">
    <text evidence="3">The sequence shown here is derived from an EMBL/GenBank/DDBJ whole genome shotgun (WGS) entry which is preliminary data.</text>
</comment>
<proteinExistence type="predicted"/>
<dbReference type="Proteomes" id="UP001331515">
    <property type="component" value="Unassembled WGS sequence"/>
</dbReference>
<feature type="compositionally biased region" description="Polar residues" evidence="2">
    <location>
        <begin position="1"/>
        <end position="10"/>
    </location>
</feature>
<keyword evidence="4" id="KW-1185">Reference proteome</keyword>
<feature type="compositionally biased region" description="Basic and acidic residues" evidence="2">
    <location>
        <begin position="566"/>
        <end position="586"/>
    </location>
</feature>
<feature type="coiled-coil region" evidence="1">
    <location>
        <begin position="83"/>
        <end position="117"/>
    </location>
</feature>
<name>A0AAN8HAJ2_CHAGU</name>
<feature type="coiled-coil region" evidence="1">
    <location>
        <begin position="254"/>
        <end position="540"/>
    </location>
</feature>
<dbReference type="AlphaFoldDB" id="A0AAN8HAJ2"/>
<organism evidence="3 4">
    <name type="scientific">Champsocephalus gunnari</name>
    <name type="common">Mackerel icefish</name>
    <dbReference type="NCBI Taxonomy" id="52237"/>
    <lineage>
        <taxon>Eukaryota</taxon>
        <taxon>Metazoa</taxon>
        <taxon>Chordata</taxon>
        <taxon>Craniata</taxon>
        <taxon>Vertebrata</taxon>
        <taxon>Euteleostomi</taxon>
        <taxon>Actinopterygii</taxon>
        <taxon>Neopterygii</taxon>
        <taxon>Teleostei</taxon>
        <taxon>Neoteleostei</taxon>
        <taxon>Acanthomorphata</taxon>
        <taxon>Eupercaria</taxon>
        <taxon>Perciformes</taxon>
        <taxon>Notothenioidei</taxon>
        <taxon>Channichthyidae</taxon>
        <taxon>Champsocephalus</taxon>
    </lineage>
</organism>
<feature type="region of interest" description="Disordered" evidence="2">
    <location>
        <begin position="1"/>
        <end position="20"/>
    </location>
</feature>
<feature type="compositionally biased region" description="Polar residues" evidence="2">
    <location>
        <begin position="135"/>
        <end position="145"/>
    </location>
</feature>
<evidence type="ECO:0000256" key="1">
    <source>
        <dbReference type="SAM" id="Coils"/>
    </source>
</evidence>
<feature type="coiled-coil region" evidence="1">
    <location>
        <begin position="178"/>
        <end position="220"/>
    </location>
</feature>